<dbReference type="Proteomes" id="UP000290975">
    <property type="component" value="Unassembled WGS sequence"/>
</dbReference>
<sequence length="103" mass="11552">MRQLDNNREQFRRGNALAVQFVTLLGGKDVSALDKWLEQATDSELSSFAGGITRDIDAVRGGITTRWTTSPVEGQISRVKAIKRQMYGRANYQLLRQRVLLAA</sequence>
<feature type="domain" description="Transposase IS204/IS1001/IS1096/IS1165 DDE" evidence="1">
    <location>
        <begin position="31"/>
        <end position="99"/>
    </location>
</feature>
<gene>
    <name evidence="2" type="ORF">MBESOW_P2115</name>
</gene>
<dbReference type="PANTHER" id="PTHR33498">
    <property type="entry name" value="TRANSPOSASE FOR INSERTION SEQUENCE ELEMENT IS1557"/>
    <property type="match status" value="1"/>
</dbReference>
<evidence type="ECO:0000313" key="2">
    <source>
        <dbReference type="EMBL" id="GBH30860.1"/>
    </source>
</evidence>
<dbReference type="EMBL" id="BBQY01000006">
    <property type="protein sequence ID" value="GBH30860.1"/>
    <property type="molecule type" value="Genomic_DNA"/>
</dbReference>
<keyword evidence="3" id="KW-1185">Reference proteome</keyword>
<name>A0A401J2M1_SPHXE</name>
<dbReference type="Pfam" id="PF01610">
    <property type="entry name" value="DDE_Tnp_ISL3"/>
    <property type="match status" value="1"/>
</dbReference>
<organism evidence="2 3">
    <name type="scientific">Sphingobium xenophagum</name>
    <dbReference type="NCBI Taxonomy" id="121428"/>
    <lineage>
        <taxon>Bacteria</taxon>
        <taxon>Pseudomonadati</taxon>
        <taxon>Pseudomonadota</taxon>
        <taxon>Alphaproteobacteria</taxon>
        <taxon>Sphingomonadales</taxon>
        <taxon>Sphingomonadaceae</taxon>
        <taxon>Sphingobium</taxon>
    </lineage>
</organism>
<reference evidence="2 3" key="1">
    <citation type="submission" date="2014-12" db="EMBL/GenBank/DDBJ databases">
        <title>Whole genome sequencing of Sphingobium xenophagum OW59.</title>
        <authorList>
            <person name="Ohta Y."/>
            <person name="Nishi S."/>
            <person name="Hatada Y."/>
        </authorList>
    </citation>
    <scope>NUCLEOTIDE SEQUENCE [LARGE SCALE GENOMIC DNA]</scope>
    <source>
        <strain evidence="2 3">OW59</strain>
    </source>
</reference>
<dbReference type="InterPro" id="IPR002560">
    <property type="entry name" value="Transposase_DDE"/>
</dbReference>
<dbReference type="InterPro" id="IPR047951">
    <property type="entry name" value="Transpos_ISL3"/>
</dbReference>
<comment type="caution">
    <text evidence="2">The sequence shown here is derived from an EMBL/GenBank/DDBJ whole genome shotgun (WGS) entry which is preliminary data.</text>
</comment>
<evidence type="ECO:0000259" key="1">
    <source>
        <dbReference type="Pfam" id="PF01610"/>
    </source>
</evidence>
<accession>A0A401J2M1</accession>
<proteinExistence type="predicted"/>
<protein>
    <recommendedName>
        <fullName evidence="1">Transposase IS204/IS1001/IS1096/IS1165 DDE domain-containing protein</fullName>
    </recommendedName>
</protein>
<dbReference type="AlphaFoldDB" id="A0A401J2M1"/>
<evidence type="ECO:0000313" key="3">
    <source>
        <dbReference type="Proteomes" id="UP000290975"/>
    </source>
</evidence>
<dbReference type="PANTHER" id="PTHR33498:SF1">
    <property type="entry name" value="TRANSPOSASE FOR INSERTION SEQUENCE ELEMENT IS1557"/>
    <property type="match status" value="1"/>
</dbReference>